<dbReference type="Gene3D" id="3.30.1370.110">
    <property type="match status" value="1"/>
</dbReference>
<comment type="caution">
    <text evidence="3">The sequence shown here is derived from an EMBL/GenBank/DDBJ whole genome shotgun (WGS) entry which is preliminary data.</text>
</comment>
<dbReference type="EMBL" id="CAJNNV010011035">
    <property type="protein sequence ID" value="CAE8599356.1"/>
    <property type="molecule type" value="Genomic_DNA"/>
</dbReference>
<dbReference type="SUPFAM" id="SSF160443">
    <property type="entry name" value="SMR domain-like"/>
    <property type="match status" value="1"/>
</dbReference>
<reference evidence="3" key="1">
    <citation type="submission" date="2021-02" db="EMBL/GenBank/DDBJ databases">
        <authorList>
            <person name="Dougan E. K."/>
            <person name="Rhodes N."/>
            <person name="Thang M."/>
            <person name="Chan C."/>
        </authorList>
    </citation>
    <scope>NUCLEOTIDE SEQUENCE</scope>
</reference>
<evidence type="ECO:0000259" key="2">
    <source>
        <dbReference type="PROSITE" id="PS50828"/>
    </source>
</evidence>
<feature type="compositionally biased region" description="Low complexity" evidence="1">
    <location>
        <begin position="222"/>
        <end position="231"/>
    </location>
</feature>
<evidence type="ECO:0000313" key="3">
    <source>
        <dbReference type="EMBL" id="CAE8599356.1"/>
    </source>
</evidence>
<evidence type="ECO:0000256" key="1">
    <source>
        <dbReference type="SAM" id="MobiDB-lite"/>
    </source>
</evidence>
<feature type="region of interest" description="Disordered" evidence="1">
    <location>
        <begin position="202"/>
        <end position="231"/>
    </location>
</feature>
<feature type="domain" description="Smr" evidence="2">
    <location>
        <begin position="92"/>
        <end position="170"/>
    </location>
</feature>
<name>A0A813EFL8_POLGL</name>
<protein>
    <recommendedName>
        <fullName evidence="2">Smr domain-containing protein</fullName>
    </recommendedName>
</protein>
<dbReference type="InterPro" id="IPR036063">
    <property type="entry name" value="Smr_dom_sf"/>
</dbReference>
<accession>A0A813EFL8</accession>
<evidence type="ECO:0000313" key="4">
    <source>
        <dbReference type="Proteomes" id="UP000654075"/>
    </source>
</evidence>
<dbReference type="AlphaFoldDB" id="A0A813EFL8"/>
<sequence length="231" mass="24354">MAERSSTVFSSTDVRALTLSLTALADGTRWAEALEILASAPAARLDPDILTLNAVFDALERGGRGQDVSQLYEEAVAAGALPPPLITSGRVLDLHDLPVQVAVAAVRATISGASRQAKLDHSVAQRGLLIITGQGMHSSDSEAVVQPAVKDVLRREGVLAFAPARFVGPRKGPKQAAGQEPGMLVVPPNELRRFWDRHRLGQSGLSQAASDRGCGRDRLPAGRRSSASRSG</sequence>
<organism evidence="3 4">
    <name type="scientific">Polarella glacialis</name>
    <name type="common">Dinoflagellate</name>
    <dbReference type="NCBI Taxonomy" id="89957"/>
    <lineage>
        <taxon>Eukaryota</taxon>
        <taxon>Sar</taxon>
        <taxon>Alveolata</taxon>
        <taxon>Dinophyceae</taxon>
        <taxon>Suessiales</taxon>
        <taxon>Suessiaceae</taxon>
        <taxon>Polarella</taxon>
    </lineage>
</organism>
<dbReference type="InterPro" id="IPR002625">
    <property type="entry name" value="Smr_dom"/>
</dbReference>
<feature type="non-terminal residue" evidence="3">
    <location>
        <position position="1"/>
    </location>
</feature>
<proteinExistence type="predicted"/>
<dbReference type="OrthoDB" id="3231855at2759"/>
<dbReference type="Proteomes" id="UP000654075">
    <property type="component" value="Unassembled WGS sequence"/>
</dbReference>
<gene>
    <name evidence="3" type="ORF">PGLA1383_LOCUS17706</name>
</gene>
<dbReference type="PROSITE" id="PS50828">
    <property type="entry name" value="SMR"/>
    <property type="match status" value="1"/>
</dbReference>
<keyword evidence="4" id="KW-1185">Reference proteome</keyword>